<dbReference type="AlphaFoldDB" id="A0AAN6ZL65"/>
<dbReference type="PRINTS" id="PR00080">
    <property type="entry name" value="SDRFAMILY"/>
</dbReference>
<dbReference type="GO" id="GO:0005811">
    <property type="term" value="C:lipid droplet"/>
    <property type="evidence" value="ECO:0007669"/>
    <property type="project" value="TreeGrafter"/>
</dbReference>
<dbReference type="GO" id="GO:0019433">
    <property type="term" value="P:triglyceride catabolic process"/>
    <property type="evidence" value="ECO:0007669"/>
    <property type="project" value="TreeGrafter"/>
</dbReference>
<protein>
    <recommendedName>
        <fullName evidence="8">NAD(P)-binding protein</fullName>
    </recommendedName>
</protein>
<dbReference type="SUPFAM" id="SSF51735">
    <property type="entry name" value="NAD(P)-binding Rossmann-fold domains"/>
    <property type="match status" value="1"/>
</dbReference>
<dbReference type="GO" id="GO:0004806">
    <property type="term" value="F:triacylglycerol lipase activity"/>
    <property type="evidence" value="ECO:0007669"/>
    <property type="project" value="TreeGrafter"/>
</dbReference>
<feature type="region of interest" description="Disordered" evidence="5">
    <location>
        <begin position="208"/>
        <end position="228"/>
    </location>
</feature>
<dbReference type="GO" id="GO:0006654">
    <property type="term" value="P:phosphatidic acid biosynthetic process"/>
    <property type="evidence" value="ECO:0007669"/>
    <property type="project" value="TreeGrafter"/>
</dbReference>
<reference evidence="6" key="1">
    <citation type="journal article" date="2023" name="Mol. Phylogenet. Evol.">
        <title>Genome-scale phylogeny and comparative genomics of the fungal order Sordariales.</title>
        <authorList>
            <person name="Hensen N."/>
            <person name="Bonometti L."/>
            <person name="Westerberg I."/>
            <person name="Brannstrom I.O."/>
            <person name="Guillou S."/>
            <person name="Cros-Aarteil S."/>
            <person name="Calhoun S."/>
            <person name="Haridas S."/>
            <person name="Kuo A."/>
            <person name="Mondo S."/>
            <person name="Pangilinan J."/>
            <person name="Riley R."/>
            <person name="LaButti K."/>
            <person name="Andreopoulos B."/>
            <person name="Lipzen A."/>
            <person name="Chen C."/>
            <person name="Yan M."/>
            <person name="Daum C."/>
            <person name="Ng V."/>
            <person name="Clum A."/>
            <person name="Steindorff A."/>
            <person name="Ohm R.A."/>
            <person name="Martin F."/>
            <person name="Silar P."/>
            <person name="Natvig D.O."/>
            <person name="Lalanne C."/>
            <person name="Gautier V."/>
            <person name="Ament-Velasquez S.L."/>
            <person name="Kruys A."/>
            <person name="Hutchinson M.I."/>
            <person name="Powell A.J."/>
            <person name="Barry K."/>
            <person name="Miller A.N."/>
            <person name="Grigoriev I.V."/>
            <person name="Debuchy R."/>
            <person name="Gladieux P."/>
            <person name="Hiltunen Thoren M."/>
            <person name="Johannesson H."/>
        </authorList>
    </citation>
    <scope>NUCLEOTIDE SEQUENCE</scope>
    <source>
        <strain evidence="6">CBS 141.50</strain>
    </source>
</reference>
<dbReference type="PANTHER" id="PTHR44169">
    <property type="entry name" value="NADPH-DEPENDENT 1-ACYLDIHYDROXYACETONE PHOSPHATE REDUCTASE"/>
    <property type="match status" value="1"/>
</dbReference>
<dbReference type="Proteomes" id="UP001302676">
    <property type="component" value="Unassembled WGS sequence"/>
</dbReference>
<evidence type="ECO:0000313" key="7">
    <source>
        <dbReference type="Proteomes" id="UP001302676"/>
    </source>
</evidence>
<dbReference type="Gene3D" id="3.40.50.720">
    <property type="entry name" value="NAD(P)-binding Rossmann-like Domain"/>
    <property type="match status" value="1"/>
</dbReference>
<evidence type="ECO:0000256" key="2">
    <source>
        <dbReference type="ARBA" id="ARBA00022857"/>
    </source>
</evidence>
<organism evidence="6 7">
    <name type="scientific">Dichotomopilus funicola</name>
    <dbReference type="NCBI Taxonomy" id="1934379"/>
    <lineage>
        <taxon>Eukaryota</taxon>
        <taxon>Fungi</taxon>
        <taxon>Dikarya</taxon>
        <taxon>Ascomycota</taxon>
        <taxon>Pezizomycotina</taxon>
        <taxon>Sordariomycetes</taxon>
        <taxon>Sordariomycetidae</taxon>
        <taxon>Sordariales</taxon>
        <taxon>Chaetomiaceae</taxon>
        <taxon>Dichotomopilus</taxon>
    </lineage>
</organism>
<gene>
    <name evidence="6" type="ORF">C8A04DRAFT_14164</name>
</gene>
<sequence>MSPPQRLTILITGCSPGGMGAALAVAFHKSGHHVFATARNSSKLQALSEQGIETLPLDITSPASIESAVSAVTAALPPSKGLDILINNAAANYTMPVADVSLPAARELFDVNVWAQIAVTQAFLPLILRSTNNPDPKFQPIIANHTSVGSVTALPFQGIYNASKAALAMLTSTLRMELAPFDIRVVDLKTAGVKTNLIANSNFNRGTTTNTTTINDPLEPQGDRLPPHSIFPPSTRPSVEHMMSQANLVERGVSPEEWATEVVALLLQSSGPPLEIWKGESAALARMAAAVPCGLAESVVKRVTGLGVVEGEVRRARGVVN</sequence>
<evidence type="ECO:0000256" key="1">
    <source>
        <dbReference type="ARBA" id="ARBA00006484"/>
    </source>
</evidence>
<dbReference type="PRINTS" id="PR00081">
    <property type="entry name" value="GDHRDH"/>
</dbReference>
<accession>A0AAN6ZL65</accession>
<dbReference type="RefSeq" id="XP_062634722.1">
    <property type="nucleotide sequence ID" value="XM_062777987.1"/>
</dbReference>
<dbReference type="GO" id="GO:0005783">
    <property type="term" value="C:endoplasmic reticulum"/>
    <property type="evidence" value="ECO:0007669"/>
    <property type="project" value="TreeGrafter"/>
</dbReference>
<evidence type="ECO:0000256" key="3">
    <source>
        <dbReference type="ARBA" id="ARBA00023002"/>
    </source>
</evidence>
<evidence type="ECO:0000313" key="6">
    <source>
        <dbReference type="EMBL" id="KAK4141351.1"/>
    </source>
</evidence>
<keyword evidence="7" id="KW-1185">Reference proteome</keyword>
<keyword evidence="3" id="KW-0560">Oxidoreductase</keyword>
<reference evidence="6" key="2">
    <citation type="submission" date="2023-05" db="EMBL/GenBank/DDBJ databases">
        <authorList>
            <consortium name="Lawrence Berkeley National Laboratory"/>
            <person name="Steindorff A."/>
            <person name="Hensen N."/>
            <person name="Bonometti L."/>
            <person name="Westerberg I."/>
            <person name="Brannstrom I.O."/>
            <person name="Guillou S."/>
            <person name="Cros-Aarteil S."/>
            <person name="Calhoun S."/>
            <person name="Haridas S."/>
            <person name="Kuo A."/>
            <person name="Mondo S."/>
            <person name="Pangilinan J."/>
            <person name="Riley R."/>
            <person name="Labutti K."/>
            <person name="Andreopoulos B."/>
            <person name="Lipzen A."/>
            <person name="Chen C."/>
            <person name="Yanf M."/>
            <person name="Daum C."/>
            <person name="Ng V."/>
            <person name="Clum A."/>
            <person name="Ohm R."/>
            <person name="Martin F."/>
            <person name="Silar P."/>
            <person name="Natvig D."/>
            <person name="Lalanne C."/>
            <person name="Gautier V."/>
            <person name="Ament-Velasquez S.L."/>
            <person name="Kruys A."/>
            <person name="Hutchinson M.I."/>
            <person name="Powell A.J."/>
            <person name="Barry K."/>
            <person name="Miller A.N."/>
            <person name="Grigoriev I.V."/>
            <person name="Debuchy R."/>
            <person name="Gladieux P."/>
            <person name="Thoren M.H."/>
            <person name="Johannesson H."/>
        </authorList>
    </citation>
    <scope>NUCLEOTIDE SEQUENCE</scope>
    <source>
        <strain evidence="6">CBS 141.50</strain>
    </source>
</reference>
<dbReference type="PROSITE" id="PS00061">
    <property type="entry name" value="ADH_SHORT"/>
    <property type="match status" value="1"/>
</dbReference>
<dbReference type="PANTHER" id="PTHR44169:SF6">
    <property type="entry name" value="NADPH-DEPENDENT 1-ACYLDIHYDROXYACETONE PHOSPHATE REDUCTASE"/>
    <property type="match status" value="1"/>
</dbReference>
<dbReference type="GO" id="GO:0000140">
    <property type="term" value="F:acylglycerone-phosphate reductase (NADP+) activity"/>
    <property type="evidence" value="ECO:0007669"/>
    <property type="project" value="TreeGrafter"/>
</dbReference>
<dbReference type="InterPro" id="IPR036291">
    <property type="entry name" value="NAD(P)-bd_dom_sf"/>
</dbReference>
<name>A0AAN6ZL65_9PEZI</name>
<dbReference type="InterPro" id="IPR020904">
    <property type="entry name" value="Sc_DH/Rdtase_CS"/>
</dbReference>
<proteinExistence type="inferred from homology"/>
<dbReference type="Pfam" id="PF00106">
    <property type="entry name" value="adh_short"/>
    <property type="match status" value="1"/>
</dbReference>
<keyword evidence="2" id="KW-0521">NADP</keyword>
<evidence type="ECO:0008006" key="8">
    <source>
        <dbReference type="Google" id="ProtNLM"/>
    </source>
</evidence>
<comment type="caution">
    <text evidence="6">The sequence shown here is derived from an EMBL/GenBank/DDBJ whole genome shotgun (WGS) entry which is preliminary data.</text>
</comment>
<dbReference type="EMBL" id="MU853613">
    <property type="protein sequence ID" value="KAK4141351.1"/>
    <property type="molecule type" value="Genomic_DNA"/>
</dbReference>
<dbReference type="GeneID" id="87814600"/>
<evidence type="ECO:0000256" key="5">
    <source>
        <dbReference type="SAM" id="MobiDB-lite"/>
    </source>
</evidence>
<dbReference type="InterPro" id="IPR002347">
    <property type="entry name" value="SDR_fam"/>
</dbReference>
<comment type="similarity">
    <text evidence="1 4">Belongs to the short-chain dehydrogenases/reductases (SDR) family.</text>
</comment>
<evidence type="ECO:0000256" key="4">
    <source>
        <dbReference type="RuleBase" id="RU000363"/>
    </source>
</evidence>